<gene>
    <name evidence="1" type="ORF">RCL2_001939400</name>
</gene>
<evidence type="ECO:0000313" key="2">
    <source>
        <dbReference type="Proteomes" id="UP000615446"/>
    </source>
</evidence>
<protein>
    <submittedName>
        <fullName evidence="1">Uncharacterized protein</fullName>
    </submittedName>
</protein>
<comment type="caution">
    <text evidence="1">The sequence shown here is derived from an EMBL/GenBank/DDBJ whole genome shotgun (WGS) entry which is preliminary data.</text>
</comment>
<dbReference type="AlphaFoldDB" id="A0A8H3LVF1"/>
<dbReference type="EMBL" id="BLAL01000215">
    <property type="protein sequence ID" value="GES92625.1"/>
    <property type="molecule type" value="Genomic_DNA"/>
</dbReference>
<dbReference type="Proteomes" id="UP000615446">
    <property type="component" value="Unassembled WGS sequence"/>
</dbReference>
<sequence length="103" mass="11651">MNNNNQIQNKDDIFIASMLGSSTRLAFPTQLTVKVKKEIINEKGCKYIDPEIIALNVATPSDLKARDLKKLHNTVFNNIKVQFNESHTNDQTFKLNNNTSADD</sequence>
<proteinExistence type="predicted"/>
<accession>A0A8H3LVF1</accession>
<organism evidence="1 2">
    <name type="scientific">Rhizophagus clarus</name>
    <dbReference type="NCBI Taxonomy" id="94130"/>
    <lineage>
        <taxon>Eukaryota</taxon>
        <taxon>Fungi</taxon>
        <taxon>Fungi incertae sedis</taxon>
        <taxon>Mucoromycota</taxon>
        <taxon>Glomeromycotina</taxon>
        <taxon>Glomeromycetes</taxon>
        <taxon>Glomerales</taxon>
        <taxon>Glomeraceae</taxon>
        <taxon>Rhizophagus</taxon>
    </lineage>
</organism>
<reference evidence="1" key="1">
    <citation type="submission" date="2019-10" db="EMBL/GenBank/DDBJ databases">
        <title>Conservation and host-specific expression of non-tandemly repeated heterogenous ribosome RNA gene in arbuscular mycorrhizal fungi.</title>
        <authorList>
            <person name="Maeda T."/>
            <person name="Kobayashi Y."/>
            <person name="Nakagawa T."/>
            <person name="Ezawa T."/>
            <person name="Yamaguchi K."/>
            <person name="Bino T."/>
            <person name="Nishimoto Y."/>
            <person name="Shigenobu S."/>
            <person name="Kawaguchi M."/>
        </authorList>
    </citation>
    <scope>NUCLEOTIDE SEQUENCE</scope>
    <source>
        <strain evidence="1">HR1</strain>
    </source>
</reference>
<name>A0A8H3LVF1_9GLOM</name>
<evidence type="ECO:0000313" key="1">
    <source>
        <dbReference type="EMBL" id="GES92625.1"/>
    </source>
</evidence>